<dbReference type="GO" id="GO:0005829">
    <property type="term" value="C:cytosol"/>
    <property type="evidence" value="ECO:0007669"/>
    <property type="project" value="TreeGrafter"/>
</dbReference>
<dbReference type="GO" id="GO:0006606">
    <property type="term" value="P:protein import into nucleus"/>
    <property type="evidence" value="ECO:0007669"/>
    <property type="project" value="TreeGrafter"/>
</dbReference>
<dbReference type="Pfam" id="PF25018">
    <property type="entry name" value="HEAT_IPO9_c"/>
    <property type="match status" value="1"/>
</dbReference>
<gene>
    <name evidence="4" type="ORF">Taro_016714</name>
</gene>
<name>A0A843UPI5_COLES</name>
<dbReference type="Gene3D" id="1.25.10.10">
    <property type="entry name" value="Leucine-rich Repeat Variant"/>
    <property type="match status" value="2"/>
</dbReference>
<keyword evidence="1" id="KW-0813">Transport</keyword>
<feature type="region of interest" description="Disordered" evidence="2">
    <location>
        <begin position="19"/>
        <end position="39"/>
    </location>
</feature>
<evidence type="ECO:0000259" key="3">
    <source>
        <dbReference type="Pfam" id="PF25018"/>
    </source>
</evidence>
<dbReference type="EMBL" id="NMUH01000746">
    <property type="protein sequence ID" value="MQL84216.1"/>
    <property type="molecule type" value="Genomic_DNA"/>
</dbReference>
<evidence type="ECO:0000313" key="5">
    <source>
        <dbReference type="Proteomes" id="UP000652761"/>
    </source>
</evidence>
<keyword evidence="1" id="KW-0653">Protein transport</keyword>
<evidence type="ECO:0000256" key="2">
    <source>
        <dbReference type="SAM" id="MobiDB-lite"/>
    </source>
</evidence>
<feature type="domain" description="Importin-9 central HEAT repeats" evidence="3">
    <location>
        <begin position="425"/>
        <end position="660"/>
    </location>
</feature>
<reference evidence="4" key="1">
    <citation type="submission" date="2017-07" db="EMBL/GenBank/DDBJ databases">
        <title>Taro Niue Genome Assembly and Annotation.</title>
        <authorList>
            <person name="Atibalentja N."/>
            <person name="Keating K."/>
            <person name="Fields C.J."/>
        </authorList>
    </citation>
    <scope>NUCLEOTIDE SEQUENCE</scope>
    <source>
        <strain evidence="4">Niue_2</strain>
        <tissue evidence="4">Leaf</tissue>
    </source>
</reference>
<dbReference type="Proteomes" id="UP000652761">
    <property type="component" value="Unassembled WGS sequence"/>
</dbReference>
<dbReference type="AlphaFoldDB" id="A0A843UPI5"/>
<evidence type="ECO:0000313" key="4">
    <source>
        <dbReference type="EMBL" id="MQL84216.1"/>
    </source>
</evidence>
<feature type="compositionally biased region" description="Basic and acidic residues" evidence="2">
    <location>
        <begin position="20"/>
        <end position="36"/>
    </location>
</feature>
<dbReference type="InterPro" id="IPR056840">
    <property type="entry name" value="HEAT_IPO9_central"/>
</dbReference>
<keyword evidence="5" id="KW-1185">Reference proteome</keyword>
<organism evidence="4 5">
    <name type="scientific">Colocasia esculenta</name>
    <name type="common">Wild taro</name>
    <name type="synonym">Arum esculentum</name>
    <dbReference type="NCBI Taxonomy" id="4460"/>
    <lineage>
        <taxon>Eukaryota</taxon>
        <taxon>Viridiplantae</taxon>
        <taxon>Streptophyta</taxon>
        <taxon>Embryophyta</taxon>
        <taxon>Tracheophyta</taxon>
        <taxon>Spermatophyta</taxon>
        <taxon>Magnoliopsida</taxon>
        <taxon>Liliopsida</taxon>
        <taxon>Araceae</taxon>
        <taxon>Aroideae</taxon>
        <taxon>Colocasieae</taxon>
        <taxon>Colocasia</taxon>
    </lineage>
</organism>
<dbReference type="InterPro" id="IPR016024">
    <property type="entry name" value="ARM-type_fold"/>
</dbReference>
<dbReference type="InterPro" id="IPR011989">
    <property type="entry name" value="ARM-like"/>
</dbReference>
<dbReference type="SUPFAM" id="SSF48371">
    <property type="entry name" value="ARM repeat"/>
    <property type="match status" value="1"/>
</dbReference>
<comment type="caution">
    <text evidence="4">The sequence shown here is derived from an EMBL/GenBank/DDBJ whole genome shotgun (WGS) entry which is preliminary data.</text>
</comment>
<proteinExistence type="predicted"/>
<accession>A0A843UPI5</accession>
<sequence length="1103" mass="122981">MRGRTKACLFVLSYLPPDRPIGEQERSSAREGERAPQRQLRIHQARTGVRCLLAPFPTYKAKLFKSPITASSPQLHPIIFCSKTLAPPLHLFISPSSPLYALACLRQLCLLAQSEPLTVRSECHCMAAAASVDQDQQWLLSCLTATLDTNHDVRNFAEASLQQASLQPVLLKQFIKQHWKEDEEGSVHPVVLPAEKASIRQFLLFSLDDPQGKIRTAIGMAMASIAHYDWPDDWPDLLPFLLKLISDESNIGGVRGALRCLALLSDDLDDTVVPKLVPILFPQLHRIVSSPNCYEKALRDKALSIVHSCISVLGSMSGVFKTETRALLMPMLKPWMEQFAIILQPQVCSEDPDDWSIRMEPLWQTFVSCLKVYQLSLIQGIEDPYSGRFDSDGVEKSLESFVIQLFELLLTVVGNSRLSKIVGSNVKELVFYSMSFLQMTEEQVHAWSTDANLYVADEDDVNYSCRVSGSLLLEEIINAYGREGIDSVIEAAQKHYNESCQAKLTGSSDWWRIREASIFALCSVSDQLIEAEDSGFTKFNLSGLLHQMLTEDIGSGLNEFPFLHARAFSAVAKFFSLISQELRQQFLYAASQAIAMDVPPPVKVGACRALSQLLPESDPGNLQPHLMRLFSSLIDLLKQASEETLHLVLETLQAAVRAGHEHTAPLEPVISPIILNTWVQHVSDPFISIDAVEVLERKEGGRRKPTPLKWTGQTRFDLVRPRPGLLQYWPTTITGRCTRAVIAPPALEIHLCSDSRVVCAVVIVSTNASQSVAHALRQFIQFRINLGNLLHMCHMNFSFLALLPNEKPTKIILDEENQNNYISQAIVNILLQTGEIIVDGDQAFLEFHLKILGKIKKKSVNYFDGAWCTIDPSRSYIILAIKKAPGCLQPLVSRILPYIGSVLEKPQLQPTGLVAGSLDLLTMLLKNAPADIVKVMFYHCFNSVICIILRSDDHGEMQNATQCLAAFVLGAKQELLAWGGDPGMTMKSLLDAASRLLDPDLESSGSLFVGSYVLQLILHVPSQMALHIRELIGCLVRRMQSCEIEGLKSSLIVIIARLVILLEYLHIDPVIFNFSAINFCQSLYLNLKIFSPELLQIFSPFNK</sequence>
<dbReference type="PANTHER" id="PTHR10997">
    <property type="entry name" value="IMPORTIN-7, 8, 11"/>
    <property type="match status" value="1"/>
</dbReference>
<evidence type="ECO:0000256" key="1">
    <source>
        <dbReference type="ARBA" id="ARBA00022927"/>
    </source>
</evidence>
<dbReference type="GO" id="GO:0005635">
    <property type="term" value="C:nuclear envelope"/>
    <property type="evidence" value="ECO:0007669"/>
    <property type="project" value="TreeGrafter"/>
</dbReference>
<dbReference type="OrthoDB" id="431626at2759"/>
<protein>
    <recommendedName>
        <fullName evidence="3">Importin-9 central HEAT repeats domain-containing protein</fullName>
    </recommendedName>
</protein>
<dbReference type="PANTHER" id="PTHR10997:SF9">
    <property type="entry name" value="IMPORTIN-9"/>
    <property type="match status" value="1"/>
</dbReference>